<keyword evidence="2" id="KW-0812">Transmembrane</keyword>
<keyword evidence="2" id="KW-1133">Transmembrane helix</keyword>
<sequence>MRLTDSADGCGAASLADEADCESKGIYDHSPDITVLVSSESENPIPDWTVGYYYDDSDEDDESDEENEPTATRDDNNTDGTGQYRLMRRAQVLAMGAFAFAYLRMRLEQRGQELLATAFTRPLCHVVFVIIFTAFGLGFAAFAFAAVAWCSNTGPVCKYTTFAPTFAFGYMVGENIVS</sequence>
<comment type="caution">
    <text evidence="3">The sequence shown here is derived from an EMBL/GenBank/DDBJ whole genome shotgun (WGS) entry which is preliminary data.</text>
</comment>
<organism evidence="3 4">
    <name type="scientific">Fusarium tricinctum</name>
    <dbReference type="NCBI Taxonomy" id="61284"/>
    <lineage>
        <taxon>Eukaryota</taxon>
        <taxon>Fungi</taxon>
        <taxon>Dikarya</taxon>
        <taxon>Ascomycota</taxon>
        <taxon>Pezizomycotina</taxon>
        <taxon>Sordariomycetes</taxon>
        <taxon>Hypocreomycetidae</taxon>
        <taxon>Hypocreales</taxon>
        <taxon>Nectriaceae</taxon>
        <taxon>Fusarium</taxon>
        <taxon>Fusarium tricinctum species complex</taxon>
    </lineage>
</organism>
<keyword evidence="4" id="KW-1185">Reference proteome</keyword>
<evidence type="ECO:0000313" key="4">
    <source>
        <dbReference type="Proteomes" id="UP000813427"/>
    </source>
</evidence>
<gene>
    <name evidence="3" type="ORF">BKA59DRAFT_508428</name>
</gene>
<feature type="compositionally biased region" description="Acidic residues" evidence="1">
    <location>
        <begin position="56"/>
        <end position="68"/>
    </location>
</feature>
<reference evidence="3" key="1">
    <citation type="journal article" date="2021" name="Nat. Commun.">
        <title>Genetic determinants of endophytism in the Arabidopsis root mycobiome.</title>
        <authorList>
            <person name="Mesny F."/>
            <person name="Miyauchi S."/>
            <person name="Thiergart T."/>
            <person name="Pickel B."/>
            <person name="Atanasova L."/>
            <person name="Karlsson M."/>
            <person name="Huettel B."/>
            <person name="Barry K.W."/>
            <person name="Haridas S."/>
            <person name="Chen C."/>
            <person name="Bauer D."/>
            <person name="Andreopoulos W."/>
            <person name="Pangilinan J."/>
            <person name="LaButti K."/>
            <person name="Riley R."/>
            <person name="Lipzen A."/>
            <person name="Clum A."/>
            <person name="Drula E."/>
            <person name="Henrissat B."/>
            <person name="Kohler A."/>
            <person name="Grigoriev I.V."/>
            <person name="Martin F.M."/>
            <person name="Hacquard S."/>
        </authorList>
    </citation>
    <scope>NUCLEOTIDE SEQUENCE</scope>
    <source>
        <strain evidence="3">MPI-SDFR-AT-0068</strain>
    </source>
</reference>
<evidence type="ECO:0000256" key="1">
    <source>
        <dbReference type="SAM" id="MobiDB-lite"/>
    </source>
</evidence>
<evidence type="ECO:0000256" key="2">
    <source>
        <dbReference type="SAM" id="Phobius"/>
    </source>
</evidence>
<keyword evidence="2" id="KW-0472">Membrane</keyword>
<dbReference type="Proteomes" id="UP000813427">
    <property type="component" value="Unassembled WGS sequence"/>
</dbReference>
<protein>
    <submittedName>
        <fullName evidence="3">Uncharacterized protein</fullName>
    </submittedName>
</protein>
<proteinExistence type="predicted"/>
<accession>A0A8K0S740</accession>
<dbReference type="EMBL" id="JAGPXF010000002">
    <property type="protein sequence ID" value="KAH7257536.1"/>
    <property type="molecule type" value="Genomic_DNA"/>
</dbReference>
<dbReference type="AlphaFoldDB" id="A0A8K0S740"/>
<feature type="transmembrane region" description="Helical" evidence="2">
    <location>
        <begin position="123"/>
        <end position="149"/>
    </location>
</feature>
<evidence type="ECO:0000313" key="3">
    <source>
        <dbReference type="EMBL" id="KAH7257536.1"/>
    </source>
</evidence>
<name>A0A8K0S740_9HYPO</name>
<feature type="region of interest" description="Disordered" evidence="1">
    <location>
        <begin position="56"/>
        <end position="81"/>
    </location>
</feature>